<name>A0A1F7RHR0_9BACT</name>
<gene>
    <name evidence="3" type="ORF">A2161_08155</name>
</gene>
<feature type="domain" description="Glycosyltransferase subfamily 4-like N-terminal" evidence="2">
    <location>
        <begin position="32"/>
        <end position="194"/>
    </location>
</feature>
<dbReference type="InterPro" id="IPR001296">
    <property type="entry name" value="Glyco_trans_1"/>
</dbReference>
<evidence type="ECO:0000313" key="4">
    <source>
        <dbReference type="Proteomes" id="UP000179266"/>
    </source>
</evidence>
<evidence type="ECO:0000259" key="2">
    <source>
        <dbReference type="Pfam" id="PF13439"/>
    </source>
</evidence>
<comment type="caution">
    <text evidence="3">The sequence shown here is derived from an EMBL/GenBank/DDBJ whole genome shotgun (WGS) entry which is preliminary data.</text>
</comment>
<dbReference type="Pfam" id="PF00534">
    <property type="entry name" value="Glycos_transf_1"/>
    <property type="match status" value="1"/>
</dbReference>
<reference evidence="3 4" key="1">
    <citation type="journal article" date="2016" name="Nat. Commun.">
        <title>Thousands of microbial genomes shed light on interconnected biogeochemical processes in an aquifer system.</title>
        <authorList>
            <person name="Anantharaman K."/>
            <person name="Brown C.T."/>
            <person name="Hug L.A."/>
            <person name="Sharon I."/>
            <person name="Castelle C.J."/>
            <person name="Probst A.J."/>
            <person name="Thomas B.C."/>
            <person name="Singh A."/>
            <person name="Wilkins M.J."/>
            <person name="Karaoz U."/>
            <person name="Brodie E.L."/>
            <person name="Williams K.H."/>
            <person name="Hubbard S.S."/>
            <person name="Banfield J.F."/>
        </authorList>
    </citation>
    <scope>NUCLEOTIDE SEQUENCE [LARGE SCALE GENOMIC DNA]</scope>
</reference>
<dbReference type="SUPFAM" id="SSF53756">
    <property type="entry name" value="UDP-Glycosyltransferase/glycogen phosphorylase"/>
    <property type="match status" value="1"/>
</dbReference>
<dbReference type="Pfam" id="PF13439">
    <property type="entry name" value="Glyco_transf_4"/>
    <property type="match status" value="1"/>
</dbReference>
<dbReference type="InterPro" id="IPR028098">
    <property type="entry name" value="Glyco_trans_4-like_N"/>
</dbReference>
<dbReference type="AlphaFoldDB" id="A0A1F7RHR0"/>
<sequence length="348" mass="39293">MGLPAIKLEAKQKSSIFIQEKPLRILFIDQAIGGVQQHLVTLARNLNRQNFRIDLICSPDGTLAKEFRDLSLNVNVIPMHRNIDLRDIRTFIDIFRIIKKEKYDIVHTHSSKAGFLGRLCARLRGVPVIIHTPHAFHFAGQENYFKRTFYRFLEKTASRWCDTIIAVSDSERIFGIQNKITSETKIISIPNAIKFEKFNQKIDIIKKRTELNIKPGSPLITMVARLCPQKDPVTFVKMAKKILEQHPDADFLLVGGAPLKEYSLEKQIIEMINQNKLGDKIHILGWRDDVAEILSASDISVLTSLYEGGPYTLLESMAAGLPVVATDSTGTHDVVIHGKTGFLAPKKD</sequence>
<feature type="non-terminal residue" evidence="3">
    <location>
        <position position="348"/>
    </location>
</feature>
<evidence type="ECO:0008006" key="5">
    <source>
        <dbReference type="Google" id="ProtNLM"/>
    </source>
</evidence>
<dbReference type="Gene3D" id="3.40.50.2000">
    <property type="entry name" value="Glycogen Phosphorylase B"/>
    <property type="match status" value="2"/>
</dbReference>
<dbReference type="EMBL" id="MGDD01000355">
    <property type="protein sequence ID" value="OGL41073.1"/>
    <property type="molecule type" value="Genomic_DNA"/>
</dbReference>
<evidence type="ECO:0000259" key="1">
    <source>
        <dbReference type="Pfam" id="PF00534"/>
    </source>
</evidence>
<feature type="domain" description="Glycosyl transferase family 1" evidence="1">
    <location>
        <begin position="205"/>
        <end position="347"/>
    </location>
</feature>
<evidence type="ECO:0000313" key="3">
    <source>
        <dbReference type="EMBL" id="OGL41073.1"/>
    </source>
</evidence>
<organism evidence="3 4">
    <name type="scientific">Candidatus Schekmanbacteria bacterium RBG_13_48_7</name>
    <dbReference type="NCBI Taxonomy" id="1817878"/>
    <lineage>
        <taxon>Bacteria</taxon>
        <taxon>Candidatus Schekmaniibacteriota</taxon>
    </lineage>
</organism>
<dbReference type="CDD" id="cd03808">
    <property type="entry name" value="GT4_CapM-like"/>
    <property type="match status" value="1"/>
</dbReference>
<accession>A0A1F7RHR0</accession>
<dbReference type="GO" id="GO:0016757">
    <property type="term" value="F:glycosyltransferase activity"/>
    <property type="evidence" value="ECO:0007669"/>
    <property type="project" value="InterPro"/>
</dbReference>
<dbReference type="PANTHER" id="PTHR12526">
    <property type="entry name" value="GLYCOSYLTRANSFERASE"/>
    <property type="match status" value="1"/>
</dbReference>
<protein>
    <recommendedName>
        <fullName evidence="5">Glycosyltransferase family 1 protein</fullName>
    </recommendedName>
</protein>
<dbReference type="Proteomes" id="UP000179266">
    <property type="component" value="Unassembled WGS sequence"/>
</dbReference>
<proteinExistence type="predicted"/>